<organism evidence="2 3">
    <name type="scientific">Amborella trichopoda</name>
    <dbReference type="NCBI Taxonomy" id="13333"/>
    <lineage>
        <taxon>Eukaryota</taxon>
        <taxon>Viridiplantae</taxon>
        <taxon>Streptophyta</taxon>
        <taxon>Embryophyta</taxon>
        <taxon>Tracheophyta</taxon>
        <taxon>Spermatophyta</taxon>
        <taxon>Magnoliopsida</taxon>
        <taxon>Amborellales</taxon>
        <taxon>Amborellaceae</taxon>
        <taxon>Amborella</taxon>
    </lineage>
</organism>
<name>W1NTF8_AMBTC</name>
<dbReference type="EMBL" id="KI395332">
    <property type="protein sequence ID" value="ERM98425.1"/>
    <property type="molecule type" value="Genomic_DNA"/>
</dbReference>
<dbReference type="Proteomes" id="UP000017836">
    <property type="component" value="Unassembled WGS sequence"/>
</dbReference>
<dbReference type="AlphaFoldDB" id="W1NTF8"/>
<keyword evidence="3" id="KW-1185">Reference proteome</keyword>
<feature type="compositionally biased region" description="Pro residues" evidence="1">
    <location>
        <begin position="49"/>
        <end position="60"/>
    </location>
</feature>
<sequence>MKRNIELNIIGILQLASKEKPTSQNKSETGSGILPADEHEHATAEYVKPRPPLLRKPPTPAAERALAL</sequence>
<evidence type="ECO:0000313" key="2">
    <source>
        <dbReference type="EMBL" id="ERM98425.1"/>
    </source>
</evidence>
<proteinExistence type="predicted"/>
<dbReference type="Gramene" id="ERM98425">
    <property type="protein sequence ID" value="ERM98425"/>
    <property type="gene ID" value="AMTR_s00072p00113380"/>
</dbReference>
<evidence type="ECO:0000256" key="1">
    <source>
        <dbReference type="SAM" id="MobiDB-lite"/>
    </source>
</evidence>
<feature type="region of interest" description="Disordered" evidence="1">
    <location>
        <begin position="17"/>
        <end position="68"/>
    </location>
</feature>
<dbReference type="HOGENOM" id="CLU_2797348_0_0_1"/>
<accession>W1NTF8</accession>
<evidence type="ECO:0000313" key="3">
    <source>
        <dbReference type="Proteomes" id="UP000017836"/>
    </source>
</evidence>
<protein>
    <submittedName>
        <fullName evidence="2">Uncharacterized protein</fullName>
    </submittedName>
</protein>
<gene>
    <name evidence="2" type="ORF">AMTR_s00072p00113380</name>
</gene>
<reference evidence="3" key="1">
    <citation type="journal article" date="2013" name="Science">
        <title>The Amborella genome and the evolution of flowering plants.</title>
        <authorList>
            <consortium name="Amborella Genome Project"/>
        </authorList>
    </citation>
    <scope>NUCLEOTIDE SEQUENCE [LARGE SCALE GENOMIC DNA]</scope>
</reference>